<keyword evidence="3" id="KW-1185">Reference proteome</keyword>
<evidence type="ECO:0000313" key="3">
    <source>
        <dbReference type="Proteomes" id="UP000823399"/>
    </source>
</evidence>
<feature type="transmembrane region" description="Helical" evidence="1">
    <location>
        <begin position="68"/>
        <end position="85"/>
    </location>
</feature>
<reference evidence="2" key="1">
    <citation type="journal article" date="2020" name="New Phytol.">
        <title>Comparative genomics reveals dynamic genome evolution in host specialist ectomycorrhizal fungi.</title>
        <authorList>
            <person name="Lofgren L.A."/>
            <person name="Nguyen N.H."/>
            <person name="Vilgalys R."/>
            <person name="Ruytinx J."/>
            <person name="Liao H.L."/>
            <person name="Branco S."/>
            <person name="Kuo A."/>
            <person name="LaButti K."/>
            <person name="Lipzen A."/>
            <person name="Andreopoulos W."/>
            <person name="Pangilinan J."/>
            <person name="Riley R."/>
            <person name="Hundley H."/>
            <person name="Na H."/>
            <person name="Barry K."/>
            <person name="Grigoriev I.V."/>
            <person name="Stajich J.E."/>
            <person name="Kennedy P.G."/>
        </authorList>
    </citation>
    <scope>NUCLEOTIDE SEQUENCE</scope>
    <source>
        <strain evidence="2">FC423</strain>
    </source>
</reference>
<dbReference type="GeneID" id="64701260"/>
<evidence type="ECO:0000256" key="1">
    <source>
        <dbReference type="SAM" id="Phobius"/>
    </source>
</evidence>
<gene>
    <name evidence="2" type="ORF">F5147DRAFT_723817</name>
</gene>
<dbReference type="OrthoDB" id="3350812at2759"/>
<dbReference type="Proteomes" id="UP000823399">
    <property type="component" value="Unassembled WGS sequence"/>
</dbReference>
<organism evidence="2 3">
    <name type="scientific">Suillus discolor</name>
    <dbReference type="NCBI Taxonomy" id="1912936"/>
    <lineage>
        <taxon>Eukaryota</taxon>
        <taxon>Fungi</taxon>
        <taxon>Dikarya</taxon>
        <taxon>Basidiomycota</taxon>
        <taxon>Agaricomycotina</taxon>
        <taxon>Agaricomycetes</taxon>
        <taxon>Agaricomycetidae</taxon>
        <taxon>Boletales</taxon>
        <taxon>Suillineae</taxon>
        <taxon>Suillaceae</taxon>
        <taxon>Suillus</taxon>
    </lineage>
</organism>
<dbReference type="AlphaFoldDB" id="A0A9P7EVD4"/>
<proteinExistence type="predicted"/>
<protein>
    <submittedName>
        <fullName evidence="2">Uncharacterized protein</fullName>
    </submittedName>
</protein>
<keyword evidence="1" id="KW-1133">Transmembrane helix</keyword>
<accession>A0A9P7EVD4</accession>
<dbReference type="RefSeq" id="XP_041286501.1">
    <property type="nucleotide sequence ID" value="XM_041439001.1"/>
</dbReference>
<name>A0A9P7EVD4_9AGAM</name>
<comment type="caution">
    <text evidence="2">The sequence shown here is derived from an EMBL/GenBank/DDBJ whole genome shotgun (WGS) entry which is preliminary data.</text>
</comment>
<keyword evidence="1" id="KW-0472">Membrane</keyword>
<feature type="transmembrane region" description="Helical" evidence="1">
    <location>
        <begin position="28"/>
        <end position="48"/>
    </location>
</feature>
<dbReference type="EMBL" id="JABBWM010000097">
    <property type="protein sequence ID" value="KAG2091329.1"/>
    <property type="molecule type" value="Genomic_DNA"/>
</dbReference>
<evidence type="ECO:0000313" key="2">
    <source>
        <dbReference type="EMBL" id="KAG2091329.1"/>
    </source>
</evidence>
<sequence length="92" mass="10744">MVLTMIRVYWAYRERRCLLLDILLQHNIFYFGTGLTLSMLNLLAIEWYRSTPQICLQHFKSSCIRSSLLGCTYSFATLFATPLSLELHHALN</sequence>
<keyword evidence="1" id="KW-0812">Transmembrane</keyword>